<feature type="compositionally biased region" description="Low complexity" evidence="1">
    <location>
        <begin position="18"/>
        <end position="27"/>
    </location>
</feature>
<reference evidence="2" key="1">
    <citation type="journal article" date="2017" name="Appl. Environ. Microbiol.">
        <title>Molecular characterization of an Endozoicomonas-like organism causing infection in king scallop Pecten maximus L.</title>
        <authorList>
            <person name="Cano I."/>
            <person name="van Aerle R."/>
            <person name="Ross S."/>
            <person name="Verner-Jeffreys D.W."/>
            <person name="Paley R.K."/>
            <person name="Rimmer G."/>
            <person name="Ryder D."/>
            <person name="Hooper P."/>
            <person name="Stone D."/>
            <person name="Feist S.W."/>
        </authorList>
    </citation>
    <scope>NUCLEOTIDE SEQUENCE</scope>
</reference>
<name>A0A2H9T413_9ZZZZ</name>
<gene>
    <name evidence="2" type="ORF">CI610_03126</name>
</gene>
<comment type="caution">
    <text evidence="2">The sequence shown here is derived from an EMBL/GenBank/DDBJ whole genome shotgun (WGS) entry which is preliminary data.</text>
</comment>
<feature type="region of interest" description="Disordered" evidence="1">
    <location>
        <begin position="1"/>
        <end position="32"/>
    </location>
</feature>
<organism evidence="2">
    <name type="scientific">invertebrate metagenome</name>
    <dbReference type="NCBI Taxonomy" id="1711999"/>
    <lineage>
        <taxon>unclassified sequences</taxon>
        <taxon>metagenomes</taxon>
        <taxon>organismal metagenomes</taxon>
    </lineage>
</organism>
<feature type="compositionally biased region" description="Low complexity" evidence="1">
    <location>
        <begin position="1"/>
        <end position="12"/>
    </location>
</feature>
<dbReference type="EMBL" id="NSIT01000317">
    <property type="protein sequence ID" value="PJE77944.1"/>
    <property type="molecule type" value="Genomic_DNA"/>
</dbReference>
<evidence type="ECO:0000256" key="1">
    <source>
        <dbReference type="SAM" id="MobiDB-lite"/>
    </source>
</evidence>
<accession>A0A2H9T413</accession>
<sequence length="68" mass="7312">MVEQLLGRTAGITGTGIEGTLTTSEEGPSTIPSHRKRSLIMMTRRQARSLILYAGDAGSLDISKHDVE</sequence>
<evidence type="ECO:0000313" key="2">
    <source>
        <dbReference type="EMBL" id="PJE77944.1"/>
    </source>
</evidence>
<proteinExistence type="predicted"/>
<dbReference type="AlphaFoldDB" id="A0A2H9T413"/>
<protein>
    <submittedName>
        <fullName evidence="2">Uncharacterized protein</fullName>
    </submittedName>
</protein>